<dbReference type="Gene3D" id="1.10.260.40">
    <property type="entry name" value="lambda repressor-like DNA-binding domains"/>
    <property type="match status" value="1"/>
</dbReference>
<organism evidence="3 4">
    <name type="scientific">Paenibacillus larvae subsp. pulvifaciens</name>
    <dbReference type="NCBI Taxonomy" id="1477"/>
    <lineage>
        <taxon>Bacteria</taxon>
        <taxon>Bacillati</taxon>
        <taxon>Bacillota</taxon>
        <taxon>Bacilli</taxon>
        <taxon>Bacillales</taxon>
        <taxon>Paenibacillaceae</taxon>
        <taxon>Paenibacillus</taxon>
    </lineage>
</organism>
<keyword evidence="1" id="KW-0238">DNA-binding</keyword>
<evidence type="ECO:0000313" key="4">
    <source>
        <dbReference type="Proteomes" id="UP000192727"/>
    </source>
</evidence>
<feature type="domain" description="HTH cro/C1-type" evidence="2">
    <location>
        <begin position="43"/>
        <end position="97"/>
    </location>
</feature>
<dbReference type="InterPro" id="IPR010982">
    <property type="entry name" value="Lambda_DNA-bd_dom_sf"/>
</dbReference>
<gene>
    <name evidence="3" type="ORF">B7C51_04520</name>
</gene>
<accession>A0A1V0UPN8</accession>
<evidence type="ECO:0000313" key="3">
    <source>
        <dbReference type="EMBL" id="ARF67239.1"/>
    </source>
</evidence>
<proteinExistence type="predicted"/>
<dbReference type="GO" id="GO:0003677">
    <property type="term" value="F:DNA binding"/>
    <property type="evidence" value="ECO:0007669"/>
    <property type="project" value="UniProtKB-KW"/>
</dbReference>
<dbReference type="EMBL" id="CP020557">
    <property type="protein sequence ID" value="ARF67239.1"/>
    <property type="molecule type" value="Genomic_DNA"/>
</dbReference>
<evidence type="ECO:0000256" key="1">
    <source>
        <dbReference type="ARBA" id="ARBA00023125"/>
    </source>
</evidence>
<dbReference type="CDD" id="cd00093">
    <property type="entry name" value="HTH_XRE"/>
    <property type="match status" value="1"/>
</dbReference>
<dbReference type="InterPro" id="IPR001387">
    <property type="entry name" value="Cro/C1-type_HTH"/>
</dbReference>
<dbReference type="SMART" id="SM00530">
    <property type="entry name" value="HTH_XRE"/>
    <property type="match status" value="1"/>
</dbReference>
<dbReference type="PROSITE" id="PS50943">
    <property type="entry name" value="HTH_CROC1"/>
    <property type="match status" value="1"/>
</dbReference>
<protein>
    <recommendedName>
        <fullName evidence="2">HTH cro/C1-type domain-containing protein</fullName>
    </recommendedName>
</protein>
<dbReference type="PANTHER" id="PTHR46558:SF11">
    <property type="entry name" value="HTH-TYPE TRANSCRIPTIONAL REGULATOR XRE"/>
    <property type="match status" value="1"/>
</dbReference>
<reference evidence="3 4" key="1">
    <citation type="submission" date="2017-03" db="EMBL/GenBank/DDBJ databases">
        <title>Paenibacillus larvae genome sequencing.</title>
        <authorList>
            <person name="Dingman D.W."/>
        </authorList>
    </citation>
    <scope>NUCLEOTIDE SEQUENCE [LARGE SCALE GENOMIC DNA]</scope>
    <source>
        <strain evidence="3 4">SAG 10367</strain>
    </source>
</reference>
<dbReference type="Proteomes" id="UP000192727">
    <property type="component" value="Chromosome"/>
</dbReference>
<dbReference type="AlphaFoldDB" id="A0A1V0UPN8"/>
<dbReference type="PANTHER" id="PTHR46558">
    <property type="entry name" value="TRACRIPTIONAL REGULATORY PROTEIN-RELATED-RELATED"/>
    <property type="match status" value="1"/>
</dbReference>
<dbReference type="Pfam" id="PF01381">
    <property type="entry name" value="HTH_3"/>
    <property type="match status" value="1"/>
</dbReference>
<name>A0A1V0UPN8_9BACL</name>
<sequence length="151" mass="17443">MLWYLVTASCVSLRFGNRERLSRSSFVRRLQKMNASEFLGSRMAELRKKRNMTQAKLASIVKKSTSAVAMWETGKRDPDSQMIIELSSIFDVSTDYLLGRTNDSDDGLKYSARNENYRKIERFARKVSNEDLEKAVKILEAAFEHAFKDDE</sequence>
<evidence type="ECO:0000259" key="2">
    <source>
        <dbReference type="PROSITE" id="PS50943"/>
    </source>
</evidence>
<dbReference type="SUPFAM" id="SSF47413">
    <property type="entry name" value="lambda repressor-like DNA-binding domains"/>
    <property type="match status" value="1"/>
</dbReference>